<dbReference type="Gene3D" id="2.102.10.10">
    <property type="entry name" value="Rieske [2Fe-2S] iron-sulphur domain"/>
    <property type="match status" value="1"/>
</dbReference>
<evidence type="ECO:0000256" key="1">
    <source>
        <dbReference type="ARBA" id="ARBA00022714"/>
    </source>
</evidence>
<dbReference type="GO" id="GO:0042128">
    <property type="term" value="P:nitrate assimilation"/>
    <property type="evidence" value="ECO:0007669"/>
    <property type="project" value="UniProtKB-KW"/>
</dbReference>
<evidence type="ECO:0000256" key="5">
    <source>
        <dbReference type="ARBA" id="ARBA00023014"/>
    </source>
</evidence>
<dbReference type="SUPFAM" id="SSF50022">
    <property type="entry name" value="ISP domain"/>
    <property type="match status" value="1"/>
</dbReference>
<keyword evidence="1" id="KW-0001">2Fe-2S</keyword>
<organism evidence="8 9">
    <name type="scientific">Arthrobacter oryzae</name>
    <dbReference type="NCBI Taxonomy" id="409290"/>
    <lineage>
        <taxon>Bacteria</taxon>
        <taxon>Bacillati</taxon>
        <taxon>Actinomycetota</taxon>
        <taxon>Actinomycetes</taxon>
        <taxon>Micrococcales</taxon>
        <taxon>Micrococcaceae</taxon>
        <taxon>Arthrobacter</taxon>
    </lineage>
</organism>
<dbReference type="AlphaFoldDB" id="A0A495ERX2"/>
<dbReference type="RefSeq" id="WP_120953672.1">
    <property type="nucleotide sequence ID" value="NZ_RBIR01000004.1"/>
</dbReference>
<dbReference type="InterPro" id="IPR036922">
    <property type="entry name" value="Rieske_2Fe-2S_sf"/>
</dbReference>
<keyword evidence="5" id="KW-0411">Iron-sulfur</keyword>
<dbReference type="PROSITE" id="PS51296">
    <property type="entry name" value="RIESKE"/>
    <property type="match status" value="1"/>
</dbReference>
<name>A0A495ERX2_9MICC</name>
<evidence type="ECO:0000313" key="9">
    <source>
        <dbReference type="Proteomes" id="UP000276055"/>
    </source>
</evidence>
<evidence type="ECO:0000259" key="7">
    <source>
        <dbReference type="PROSITE" id="PS51296"/>
    </source>
</evidence>
<evidence type="ECO:0000256" key="4">
    <source>
        <dbReference type="ARBA" id="ARBA00023004"/>
    </source>
</evidence>
<keyword evidence="3" id="KW-0560">Oxidoreductase</keyword>
<dbReference type="Pfam" id="PF13806">
    <property type="entry name" value="Rieske_2"/>
    <property type="match status" value="1"/>
</dbReference>
<dbReference type="PANTHER" id="PTHR40562">
    <property type="match status" value="1"/>
</dbReference>
<evidence type="ECO:0000256" key="3">
    <source>
        <dbReference type="ARBA" id="ARBA00023002"/>
    </source>
</evidence>
<dbReference type="GO" id="GO:0008942">
    <property type="term" value="F:nitrite reductase [NAD(P)H] activity"/>
    <property type="evidence" value="ECO:0007669"/>
    <property type="project" value="InterPro"/>
</dbReference>
<comment type="caution">
    <text evidence="8">The sequence shown here is derived from an EMBL/GenBank/DDBJ whole genome shotgun (WGS) entry which is preliminary data.</text>
</comment>
<proteinExistence type="predicted"/>
<evidence type="ECO:0000256" key="2">
    <source>
        <dbReference type="ARBA" id="ARBA00022723"/>
    </source>
</evidence>
<accession>A0A495ERX2</accession>
<dbReference type="GO" id="GO:0004497">
    <property type="term" value="F:monooxygenase activity"/>
    <property type="evidence" value="ECO:0007669"/>
    <property type="project" value="UniProtKB-ARBA"/>
</dbReference>
<keyword evidence="4" id="KW-0408">Iron</keyword>
<sequence>MTAVLESAVHDAPHDVEDQAAGQAGASAAGWHRVCAVADLEPGWGEAALISGRQVALFRTVNGEVFAVAQQDPATGAHVMARGITGSRGSRPTIASPLHKEVYDLETGECFVNPELSLPSYRTRIVDGFVDVEVG</sequence>
<gene>
    <name evidence="8" type="ORF">C8D78_2250</name>
</gene>
<dbReference type="NCBIfam" id="TIGR02378">
    <property type="entry name" value="nirD_assim_sml"/>
    <property type="match status" value="1"/>
</dbReference>
<protein>
    <submittedName>
        <fullName evidence="8">Assimilatory nitrite reductase (NAD(P)H) small subunit</fullName>
    </submittedName>
</protein>
<dbReference type="OrthoDB" id="3213360at2"/>
<dbReference type="PANTHER" id="PTHR40562:SF1">
    <property type="entry name" value="NITRITE REDUCTASE (NADH) SMALL SUBUNIT"/>
    <property type="match status" value="1"/>
</dbReference>
<keyword evidence="2" id="KW-0479">Metal-binding</keyword>
<dbReference type="Proteomes" id="UP000276055">
    <property type="component" value="Unassembled WGS sequence"/>
</dbReference>
<feature type="domain" description="Rieske" evidence="7">
    <location>
        <begin position="32"/>
        <end position="132"/>
    </location>
</feature>
<dbReference type="GO" id="GO:0016705">
    <property type="term" value="F:oxidoreductase activity, acting on paired donors, with incorporation or reduction of molecular oxygen"/>
    <property type="evidence" value="ECO:0007669"/>
    <property type="project" value="UniProtKB-ARBA"/>
</dbReference>
<reference evidence="8 9" key="1">
    <citation type="submission" date="2018-10" db="EMBL/GenBank/DDBJ databases">
        <title>Genomic Encyclopedia of Type Strains, Phase IV (KMG-IV): sequencing the most valuable type-strain genomes for metagenomic binning, comparative biology and taxonomic classification.</title>
        <authorList>
            <person name="Goeker M."/>
        </authorList>
    </citation>
    <scope>NUCLEOTIDE SEQUENCE [LARGE SCALE GENOMIC DNA]</scope>
    <source>
        <strain evidence="8 9">DSM 25586</strain>
    </source>
</reference>
<dbReference type="GO" id="GO:0046872">
    <property type="term" value="F:metal ion binding"/>
    <property type="evidence" value="ECO:0007669"/>
    <property type="project" value="UniProtKB-KW"/>
</dbReference>
<dbReference type="GO" id="GO:0051537">
    <property type="term" value="F:2 iron, 2 sulfur cluster binding"/>
    <property type="evidence" value="ECO:0007669"/>
    <property type="project" value="UniProtKB-KW"/>
</dbReference>
<keyword evidence="6" id="KW-0534">Nitrate assimilation</keyword>
<dbReference type="InterPro" id="IPR012748">
    <property type="entry name" value="Rieske-like_NirD"/>
</dbReference>
<dbReference type="CDD" id="cd03529">
    <property type="entry name" value="Rieske_NirD"/>
    <property type="match status" value="1"/>
</dbReference>
<evidence type="ECO:0000313" key="8">
    <source>
        <dbReference type="EMBL" id="RKR19502.1"/>
    </source>
</evidence>
<dbReference type="InterPro" id="IPR017941">
    <property type="entry name" value="Rieske_2Fe-2S"/>
</dbReference>
<dbReference type="InterPro" id="IPR017881">
    <property type="entry name" value="NirD"/>
</dbReference>
<dbReference type="PROSITE" id="PS51300">
    <property type="entry name" value="NIRD"/>
    <property type="match status" value="1"/>
</dbReference>
<evidence type="ECO:0000256" key="6">
    <source>
        <dbReference type="ARBA" id="ARBA00023063"/>
    </source>
</evidence>
<dbReference type="EMBL" id="RBIR01000004">
    <property type="protein sequence ID" value="RKR19502.1"/>
    <property type="molecule type" value="Genomic_DNA"/>
</dbReference>